<evidence type="ECO:0000256" key="3">
    <source>
        <dbReference type="PROSITE-ProRule" id="PRU00339"/>
    </source>
</evidence>
<dbReference type="Proteomes" id="UP000036270">
    <property type="component" value="Unassembled WGS sequence"/>
</dbReference>
<evidence type="ECO:0000313" key="5">
    <source>
        <dbReference type="EMBL" id="KMK51632.1"/>
    </source>
</evidence>
<dbReference type="InterPro" id="IPR013360">
    <property type="entry name" value="Pilus_4_PilW"/>
</dbReference>
<dbReference type="InterPro" id="IPR011990">
    <property type="entry name" value="TPR-like_helical_dom_sf"/>
</dbReference>
<keyword evidence="4" id="KW-0732">Signal</keyword>
<dbReference type="PROSITE" id="PS50005">
    <property type="entry name" value="TPR"/>
    <property type="match status" value="1"/>
</dbReference>
<organism evidence="5 6">
    <name type="scientific">Muribacter muris</name>
    <dbReference type="NCBI Taxonomy" id="67855"/>
    <lineage>
        <taxon>Bacteria</taxon>
        <taxon>Pseudomonadati</taxon>
        <taxon>Pseudomonadota</taxon>
        <taxon>Gammaproteobacteria</taxon>
        <taxon>Pasteurellales</taxon>
        <taxon>Pasteurellaceae</taxon>
        <taxon>Muribacter</taxon>
    </lineage>
</organism>
<dbReference type="InterPro" id="IPR019734">
    <property type="entry name" value="TPR_rpt"/>
</dbReference>
<feature type="chain" id="PRO_5005264456" evidence="4">
    <location>
        <begin position="31"/>
        <end position="194"/>
    </location>
</feature>
<dbReference type="Pfam" id="PF07719">
    <property type="entry name" value="TPR_2"/>
    <property type="match status" value="1"/>
</dbReference>
<dbReference type="SMART" id="SM00028">
    <property type="entry name" value="TPR"/>
    <property type="match status" value="3"/>
</dbReference>
<feature type="signal peptide" evidence="4">
    <location>
        <begin position="1"/>
        <end position="30"/>
    </location>
</feature>
<dbReference type="SUPFAM" id="SSF48452">
    <property type="entry name" value="TPR-like"/>
    <property type="match status" value="1"/>
</dbReference>
<dbReference type="InterPro" id="IPR013105">
    <property type="entry name" value="TPR_2"/>
</dbReference>
<evidence type="ECO:0000256" key="4">
    <source>
        <dbReference type="SAM" id="SignalP"/>
    </source>
</evidence>
<sequence>MSFAKKRGFLTACIAMLLLVGCSSQLPQQAEFNRSEAVKARINLALAYLEQHDFAKAKENIDKALEHDSTDYLPHSVLAYYYQQIGETENAEQAYTHAIALSQTQSADQSPRPDVLNNYGTFLCKHGQFAQAYTAFEQALASQQPYYHQADTLENIALCAEIAKDRPKQQQAFEQLGKLDAAKATMLRRQLSLL</sequence>
<keyword evidence="2 3" id="KW-0802">TPR repeat</keyword>
<reference evidence="5 6" key="1">
    <citation type="submission" date="2014-12" db="EMBL/GenBank/DDBJ databases">
        <title>Reclassification of Actinobacillus muris as Muribacter muris.</title>
        <authorList>
            <person name="Christensen H."/>
            <person name="Nicklas W."/>
            <person name="Bisgaard M."/>
        </authorList>
    </citation>
    <scope>NUCLEOTIDE SEQUENCE [LARGE SCALE GENOMIC DNA]</scope>
    <source>
        <strain evidence="5 6">Ackerman80-443D</strain>
    </source>
</reference>
<keyword evidence="6" id="KW-1185">Reference proteome</keyword>
<gene>
    <name evidence="5" type="ORF">RO21_05260</name>
</gene>
<dbReference type="PATRIC" id="fig|67855.3.peg.916"/>
<dbReference type="RefSeq" id="WP_047976746.1">
    <property type="nucleotide sequence ID" value="NZ_JWIZ01000026.1"/>
</dbReference>
<proteinExistence type="predicted"/>
<name>A0A0J5S4B2_9PAST</name>
<feature type="repeat" description="TPR" evidence="3">
    <location>
        <begin position="38"/>
        <end position="71"/>
    </location>
</feature>
<keyword evidence="1" id="KW-0677">Repeat</keyword>
<dbReference type="Gene3D" id="1.25.40.10">
    <property type="entry name" value="Tetratricopeptide repeat domain"/>
    <property type="match status" value="1"/>
</dbReference>
<protein>
    <submittedName>
        <fullName evidence="5">Fimbrial protein</fullName>
    </submittedName>
</protein>
<comment type="caution">
    <text evidence="5">The sequence shown here is derived from an EMBL/GenBank/DDBJ whole genome shotgun (WGS) entry which is preliminary data.</text>
</comment>
<dbReference type="Pfam" id="PF13181">
    <property type="entry name" value="TPR_8"/>
    <property type="match status" value="1"/>
</dbReference>
<dbReference type="EMBL" id="JWIZ01000026">
    <property type="protein sequence ID" value="KMK51632.1"/>
    <property type="molecule type" value="Genomic_DNA"/>
</dbReference>
<evidence type="ECO:0000256" key="2">
    <source>
        <dbReference type="ARBA" id="ARBA00022803"/>
    </source>
</evidence>
<evidence type="ECO:0000256" key="1">
    <source>
        <dbReference type="ARBA" id="ARBA00022737"/>
    </source>
</evidence>
<accession>A0A0J5S4B2</accession>
<evidence type="ECO:0000313" key="6">
    <source>
        <dbReference type="Proteomes" id="UP000036270"/>
    </source>
</evidence>
<dbReference type="PROSITE" id="PS51257">
    <property type="entry name" value="PROKAR_LIPOPROTEIN"/>
    <property type="match status" value="1"/>
</dbReference>
<dbReference type="AlphaFoldDB" id="A0A0J5S4B2"/>
<dbReference type="NCBIfam" id="TIGR02521">
    <property type="entry name" value="type_IV_pilW"/>
    <property type="match status" value="1"/>
</dbReference>
<dbReference type="STRING" id="67855.RO21_05260"/>